<dbReference type="PANTHER" id="PTHR30523:SF46">
    <property type="entry name" value="PHOSPHOENOLPYRUVATE CARBOXYLASE"/>
    <property type="match status" value="1"/>
</dbReference>
<dbReference type="Gene3D" id="1.20.1440.90">
    <property type="entry name" value="Phosphoenolpyruvate/pyruvate domain"/>
    <property type="match status" value="1"/>
</dbReference>
<dbReference type="GO" id="GO:0000287">
    <property type="term" value="F:magnesium ion binding"/>
    <property type="evidence" value="ECO:0007669"/>
    <property type="project" value="UniProtKB-UniRule"/>
</dbReference>
<comment type="subunit">
    <text evidence="10">Homotetramer.</text>
</comment>
<evidence type="ECO:0000313" key="14">
    <source>
        <dbReference type="Proteomes" id="UP000190460"/>
    </source>
</evidence>
<dbReference type="NCBIfam" id="NF000584">
    <property type="entry name" value="PRK00009.1"/>
    <property type="match status" value="1"/>
</dbReference>
<evidence type="ECO:0000256" key="1">
    <source>
        <dbReference type="ARBA" id="ARBA00001946"/>
    </source>
</evidence>
<reference evidence="13 14" key="1">
    <citation type="submission" date="2017-02" db="EMBL/GenBank/DDBJ databases">
        <authorList>
            <person name="Peterson S.W."/>
        </authorList>
    </citation>
    <scope>NUCLEOTIDE SEQUENCE [LARGE SCALE GENOMIC DNA]</scope>
    <source>
        <strain evidence="13 14">ATCC 49788</strain>
    </source>
</reference>
<dbReference type="InterPro" id="IPR022805">
    <property type="entry name" value="PEP_COase_bac/pln-type"/>
</dbReference>
<dbReference type="InterPro" id="IPR033129">
    <property type="entry name" value="PEPCASE_His_AS"/>
</dbReference>
<feature type="active site" evidence="10 12">
    <location>
        <position position="598"/>
    </location>
</feature>
<dbReference type="GO" id="GO:0006107">
    <property type="term" value="P:oxaloacetate metabolic process"/>
    <property type="evidence" value="ECO:0007669"/>
    <property type="project" value="UniProtKB-UniRule"/>
</dbReference>
<dbReference type="GO" id="GO:0006099">
    <property type="term" value="P:tricarboxylic acid cycle"/>
    <property type="evidence" value="ECO:0007669"/>
    <property type="project" value="InterPro"/>
</dbReference>
<evidence type="ECO:0000256" key="4">
    <source>
        <dbReference type="ARBA" id="ARBA00012305"/>
    </source>
</evidence>
<dbReference type="PROSITE" id="PS00781">
    <property type="entry name" value="PEPCASE_1"/>
    <property type="match status" value="1"/>
</dbReference>
<dbReference type="GO" id="GO:0015977">
    <property type="term" value="P:carbon fixation"/>
    <property type="evidence" value="ECO:0007669"/>
    <property type="project" value="UniProtKB-UniRule"/>
</dbReference>
<dbReference type="InterPro" id="IPR018129">
    <property type="entry name" value="PEP_COase_Lys_AS"/>
</dbReference>
<dbReference type="InterPro" id="IPR021135">
    <property type="entry name" value="PEP_COase"/>
</dbReference>
<evidence type="ECO:0000256" key="9">
    <source>
        <dbReference type="ARBA" id="ARBA00048995"/>
    </source>
</evidence>
<evidence type="ECO:0000256" key="11">
    <source>
        <dbReference type="PROSITE-ProRule" id="PRU10111"/>
    </source>
</evidence>
<keyword evidence="6 10" id="KW-0460">Magnesium</keyword>
<dbReference type="PRINTS" id="PR00150">
    <property type="entry name" value="PEPCARBXLASE"/>
</dbReference>
<feature type="active site" evidence="10 11">
    <location>
        <position position="153"/>
    </location>
</feature>
<keyword evidence="8 10" id="KW-0120">Carbon dioxide fixation</keyword>
<dbReference type="GO" id="GO:0005829">
    <property type="term" value="C:cytosol"/>
    <property type="evidence" value="ECO:0007669"/>
    <property type="project" value="TreeGrafter"/>
</dbReference>
<dbReference type="RefSeq" id="WP_078920654.1">
    <property type="nucleotide sequence ID" value="NZ_FUYB01000001.1"/>
</dbReference>
<dbReference type="HAMAP" id="MF_00595">
    <property type="entry name" value="PEPcase_type1"/>
    <property type="match status" value="1"/>
</dbReference>
<evidence type="ECO:0000256" key="10">
    <source>
        <dbReference type="HAMAP-Rule" id="MF_00595"/>
    </source>
</evidence>
<dbReference type="EC" id="4.1.1.31" evidence="4 10"/>
<evidence type="ECO:0000256" key="2">
    <source>
        <dbReference type="ARBA" id="ARBA00003670"/>
    </source>
</evidence>
<evidence type="ECO:0000256" key="3">
    <source>
        <dbReference type="ARBA" id="ARBA00008346"/>
    </source>
</evidence>
<gene>
    <name evidence="10" type="primary">ppc</name>
    <name evidence="13" type="ORF">SAMN02745130_00143</name>
</gene>
<name>A0A1T4VSA3_9GAMM</name>
<protein>
    <recommendedName>
        <fullName evidence="5 10">Phosphoenolpyruvate carboxylase</fullName>
        <shortName evidence="10">PEPC</shortName>
        <shortName evidence="10">PEPCase</shortName>
        <ecNumber evidence="4 10">4.1.1.31</ecNumber>
    </recommendedName>
</protein>
<comment type="similarity">
    <text evidence="3 10">Belongs to the PEPCase type 1 family.</text>
</comment>
<evidence type="ECO:0000256" key="6">
    <source>
        <dbReference type="ARBA" id="ARBA00022842"/>
    </source>
</evidence>
<dbReference type="PROSITE" id="PS00393">
    <property type="entry name" value="PEPCASE_2"/>
    <property type="match status" value="1"/>
</dbReference>
<organism evidence="13 14">
    <name type="scientific">Thiothrix eikelboomii</name>
    <dbReference type="NCBI Taxonomy" id="92487"/>
    <lineage>
        <taxon>Bacteria</taxon>
        <taxon>Pseudomonadati</taxon>
        <taxon>Pseudomonadota</taxon>
        <taxon>Gammaproteobacteria</taxon>
        <taxon>Thiotrichales</taxon>
        <taxon>Thiotrichaceae</taxon>
        <taxon>Thiothrix</taxon>
    </lineage>
</organism>
<keyword evidence="7 10" id="KW-0456">Lyase</keyword>
<keyword evidence="13" id="KW-0670">Pyruvate</keyword>
<accession>A0A1T4VSA3</accession>
<evidence type="ECO:0000313" key="13">
    <source>
        <dbReference type="EMBL" id="SKA67836.1"/>
    </source>
</evidence>
<evidence type="ECO:0000256" key="8">
    <source>
        <dbReference type="ARBA" id="ARBA00023300"/>
    </source>
</evidence>
<dbReference type="PANTHER" id="PTHR30523">
    <property type="entry name" value="PHOSPHOENOLPYRUVATE CARBOXYLASE"/>
    <property type="match status" value="1"/>
</dbReference>
<dbReference type="Proteomes" id="UP000190460">
    <property type="component" value="Unassembled WGS sequence"/>
</dbReference>
<dbReference type="STRING" id="92487.SAMN02745130_00143"/>
<comment type="cofactor">
    <cofactor evidence="1 10">
        <name>Mg(2+)</name>
        <dbReference type="ChEBI" id="CHEBI:18420"/>
    </cofactor>
</comment>
<dbReference type="SUPFAM" id="SSF51621">
    <property type="entry name" value="Phosphoenolpyruvate/pyruvate domain"/>
    <property type="match status" value="1"/>
</dbReference>
<sequence>MQTNTAPYELANLKELEARVRQFGELLGEILREQEGLALYEAVEKLRRGYIQLRQQDDPALREALMQFILELDVQAIEKIIRAFNTFYVISNIVEEDFRERERRRKFAHGDDPLLWKGSARRTVVELRDEGVTAEQMQTLMNQLRYIPVFTAHPTEARRRTLMGIQRQIFVMINQLETLDEASDDERSALLRQIKGQIQMLWRTNEVRTRKPTVEDEVNYGLYYFRESLFDAIPLLYRFFERAMRYAYGSHQVNVPSFLRIGSWIGGDRDGNPFVTAAVTRNAIRLGMSEALYAYIERVDVLRNSLSHSTEFITPSPEFSQYLAAINEQMGNRLLAKRTDQLLEEPYRRLLTIMRYRLKNTLEVVRARLNHQQAVLPLASYNHAELFLHELKLIYDSLYSHNDGLLAGRELRDLIRLVETCGFGLYQLDIRQESTIHSETVAELLNRSGLCGHYLALPEDERISLLAELIQRQRLPMPYRPELTARTAETLEVFDTLTEMRSEAGPEIFGTYVISMTHHASHIMEVLLLAKMAGLIGYTTERQLFCNIRVSPLFETIEDLKHITSVLTHLFENPTYQALLRASGNLQEVMLGYSDSCKDGGILASNWNLYNAQKEVLSLTDQYGITCRLFHGRGGTVGRGGGPTHEAIVAQPPNTVRGQIKFTEQGEVLAAKYSNLETAVYELGVGATGLLKASAGLVIPRVADRASYHTAMHEIAAIGENSYRQLTDRTPGLMDYFYEGTPVQEIGQLNLGSRPSHRKQTVRDKSSIRAIPWVFGWAQARHTLPGWYGIGTALADFRHRHPDGLERLRDMHSNWPAFKSLLGNTQMGLFKAEMDIAREYASLVENQEIAKQIYATIRAEFELTVSEILLITQQARLMDDTPLLQYSVLRRNPYLDPLNNIQVTLLRRHREHLTQTTEPSPWLEALLRTINAIAAGLRNTG</sequence>
<comment type="catalytic activity">
    <reaction evidence="9 10">
        <text>oxaloacetate + phosphate = phosphoenolpyruvate + hydrogencarbonate</text>
        <dbReference type="Rhea" id="RHEA:28370"/>
        <dbReference type="ChEBI" id="CHEBI:16452"/>
        <dbReference type="ChEBI" id="CHEBI:17544"/>
        <dbReference type="ChEBI" id="CHEBI:43474"/>
        <dbReference type="ChEBI" id="CHEBI:58702"/>
        <dbReference type="EC" id="4.1.1.31"/>
    </reaction>
</comment>
<dbReference type="Pfam" id="PF00311">
    <property type="entry name" value="PEPcase"/>
    <property type="match status" value="1"/>
</dbReference>
<dbReference type="AlphaFoldDB" id="A0A1T4VSA3"/>
<evidence type="ECO:0000256" key="7">
    <source>
        <dbReference type="ARBA" id="ARBA00023239"/>
    </source>
</evidence>
<proteinExistence type="inferred from homology"/>
<evidence type="ECO:0000256" key="12">
    <source>
        <dbReference type="PROSITE-ProRule" id="PRU10112"/>
    </source>
</evidence>
<dbReference type="OrthoDB" id="9768133at2"/>
<dbReference type="InterPro" id="IPR015813">
    <property type="entry name" value="Pyrv/PenolPyrv_kinase-like_dom"/>
</dbReference>
<dbReference type="GO" id="GO:0008964">
    <property type="term" value="F:phosphoenolpyruvate carboxylase activity"/>
    <property type="evidence" value="ECO:0007669"/>
    <property type="project" value="UniProtKB-UniRule"/>
</dbReference>
<comment type="function">
    <text evidence="2 10">Forms oxaloacetate, a four-carbon dicarboxylic acid source for the tricarboxylic acid cycle.</text>
</comment>
<dbReference type="EMBL" id="FUYB01000001">
    <property type="protein sequence ID" value="SKA67836.1"/>
    <property type="molecule type" value="Genomic_DNA"/>
</dbReference>
<keyword evidence="14" id="KW-1185">Reference proteome</keyword>
<evidence type="ECO:0000256" key="5">
    <source>
        <dbReference type="ARBA" id="ARBA00022419"/>
    </source>
</evidence>